<dbReference type="WBParaSite" id="ACRNAN_scaffold13130.g23232.t1">
    <property type="protein sequence ID" value="ACRNAN_scaffold13130.g23232.t1"/>
    <property type="gene ID" value="ACRNAN_scaffold13130.g23232"/>
</dbReference>
<keyword evidence="1" id="KW-1185">Reference proteome</keyword>
<dbReference type="AlphaFoldDB" id="A0A914CRB5"/>
<evidence type="ECO:0000313" key="2">
    <source>
        <dbReference type="WBParaSite" id="ACRNAN_scaffold13130.g23232.t1"/>
    </source>
</evidence>
<name>A0A914CRB5_9BILA</name>
<reference evidence="2" key="1">
    <citation type="submission" date="2022-11" db="UniProtKB">
        <authorList>
            <consortium name="WormBaseParasite"/>
        </authorList>
    </citation>
    <scope>IDENTIFICATION</scope>
</reference>
<accession>A0A914CRB5</accession>
<proteinExistence type="predicted"/>
<evidence type="ECO:0000313" key="1">
    <source>
        <dbReference type="Proteomes" id="UP000887540"/>
    </source>
</evidence>
<sequence length="168" mass="18139">MRSSARLGHVLELTMPKTTLEAVLSSSLNTAKKIWNALPPSAATIVNPGKFKRAIMERAVYTHLTEKKTLQNIELELVKIVVFGSVDRLGVSRISGSVTTYKLKTKIFIKLKSIFDELFETVGVCVPREVGVDAFVGVDEEVGFTLVFEVVVVGDVAGCVGGETVAVA</sequence>
<protein>
    <submittedName>
        <fullName evidence="2">Uncharacterized protein</fullName>
    </submittedName>
</protein>
<organism evidence="1 2">
    <name type="scientific">Acrobeloides nanus</name>
    <dbReference type="NCBI Taxonomy" id="290746"/>
    <lineage>
        <taxon>Eukaryota</taxon>
        <taxon>Metazoa</taxon>
        <taxon>Ecdysozoa</taxon>
        <taxon>Nematoda</taxon>
        <taxon>Chromadorea</taxon>
        <taxon>Rhabditida</taxon>
        <taxon>Tylenchina</taxon>
        <taxon>Cephalobomorpha</taxon>
        <taxon>Cephaloboidea</taxon>
        <taxon>Cephalobidae</taxon>
        <taxon>Acrobeloides</taxon>
    </lineage>
</organism>
<dbReference type="Proteomes" id="UP000887540">
    <property type="component" value="Unplaced"/>
</dbReference>